<feature type="compositionally biased region" description="Polar residues" evidence="1">
    <location>
        <begin position="47"/>
        <end position="90"/>
    </location>
</feature>
<reference evidence="2 3" key="1">
    <citation type="submission" date="2019-02" db="EMBL/GenBank/DDBJ databases">
        <title>Deep-cultivation of Planctomycetes and their phenomic and genomic characterization uncovers novel biology.</title>
        <authorList>
            <person name="Wiegand S."/>
            <person name="Jogler M."/>
            <person name="Boedeker C."/>
            <person name="Pinto D."/>
            <person name="Vollmers J."/>
            <person name="Rivas-Marin E."/>
            <person name="Kohn T."/>
            <person name="Peeters S.H."/>
            <person name="Heuer A."/>
            <person name="Rast P."/>
            <person name="Oberbeckmann S."/>
            <person name="Bunk B."/>
            <person name="Jeske O."/>
            <person name="Meyerdierks A."/>
            <person name="Storesund J.E."/>
            <person name="Kallscheuer N."/>
            <person name="Luecker S."/>
            <person name="Lage O.M."/>
            <person name="Pohl T."/>
            <person name="Merkel B.J."/>
            <person name="Hornburger P."/>
            <person name="Mueller R.-W."/>
            <person name="Bruemmer F."/>
            <person name="Labrenz M."/>
            <person name="Spormann A.M."/>
            <person name="Op Den Camp H."/>
            <person name="Overmann J."/>
            <person name="Amann R."/>
            <person name="Jetten M.S.M."/>
            <person name="Mascher T."/>
            <person name="Medema M.H."/>
            <person name="Devos D.P."/>
            <person name="Kaster A.-K."/>
            <person name="Ovreas L."/>
            <person name="Rohde M."/>
            <person name="Galperin M.Y."/>
            <person name="Jogler C."/>
        </authorList>
    </citation>
    <scope>NUCLEOTIDE SEQUENCE [LARGE SCALE GENOMIC DNA]</scope>
    <source>
        <strain evidence="2 3">CA13</strain>
    </source>
</reference>
<evidence type="ECO:0000313" key="2">
    <source>
        <dbReference type="EMBL" id="TWT80428.1"/>
    </source>
</evidence>
<organism evidence="2 3">
    <name type="scientific">Novipirellula herctigrandis</name>
    <dbReference type="NCBI Taxonomy" id="2527986"/>
    <lineage>
        <taxon>Bacteria</taxon>
        <taxon>Pseudomonadati</taxon>
        <taxon>Planctomycetota</taxon>
        <taxon>Planctomycetia</taxon>
        <taxon>Pirellulales</taxon>
        <taxon>Pirellulaceae</taxon>
        <taxon>Novipirellula</taxon>
    </lineage>
</organism>
<keyword evidence="3" id="KW-1185">Reference proteome</keyword>
<protein>
    <submittedName>
        <fullName evidence="2">Uncharacterized protein</fullName>
    </submittedName>
</protein>
<gene>
    <name evidence="2" type="ORF">CA13_18450</name>
</gene>
<feature type="region of interest" description="Disordered" evidence="1">
    <location>
        <begin position="28"/>
        <end position="99"/>
    </location>
</feature>
<comment type="caution">
    <text evidence="2">The sequence shown here is derived from an EMBL/GenBank/DDBJ whole genome shotgun (WGS) entry which is preliminary data.</text>
</comment>
<name>A0A5C5YZA0_9BACT</name>
<dbReference type="EMBL" id="SJPJ01000001">
    <property type="protein sequence ID" value="TWT80428.1"/>
    <property type="molecule type" value="Genomic_DNA"/>
</dbReference>
<accession>A0A5C5YZA0</accession>
<evidence type="ECO:0000313" key="3">
    <source>
        <dbReference type="Proteomes" id="UP000315010"/>
    </source>
</evidence>
<dbReference type="RefSeq" id="WP_146395451.1">
    <property type="nucleotide sequence ID" value="NZ_SJPJ01000001.1"/>
</dbReference>
<dbReference type="Proteomes" id="UP000315010">
    <property type="component" value="Unassembled WGS sequence"/>
</dbReference>
<evidence type="ECO:0000256" key="1">
    <source>
        <dbReference type="SAM" id="MobiDB-lite"/>
    </source>
</evidence>
<dbReference type="AlphaFoldDB" id="A0A5C5YZA0"/>
<dbReference type="OrthoDB" id="303138at2"/>
<proteinExistence type="predicted"/>
<sequence>MQDSVLPADQVTRVACLLGRAVLRWQRDRVANPRSSELVSDSLPERLQTSPDSLLSVTGQNNRAKQPGKTTGQNNRAKQPGKTTGQNNRARPTLDTTRETQALCEEQRKKIATLIVEAIRRPSVNGEW</sequence>